<evidence type="ECO:0000313" key="2">
    <source>
        <dbReference type="Proteomes" id="UP000255087"/>
    </source>
</evidence>
<reference evidence="1 2" key="1">
    <citation type="submission" date="2018-06" db="EMBL/GenBank/DDBJ databases">
        <authorList>
            <consortium name="Pathogen Informatics"/>
            <person name="Doyle S."/>
        </authorList>
    </citation>
    <scope>NUCLEOTIDE SEQUENCE [LARGE SCALE GENOMIC DNA]</scope>
    <source>
        <strain evidence="1 2">NCTC8580</strain>
    </source>
</reference>
<name>A0A380QB37_YERPU</name>
<evidence type="ECO:0000313" key="1">
    <source>
        <dbReference type="EMBL" id="SUP84852.1"/>
    </source>
</evidence>
<protein>
    <recommendedName>
        <fullName evidence="3">HipA domain-containing protein</fullName>
    </recommendedName>
</protein>
<dbReference type="RefSeq" id="WP_115115600.1">
    <property type="nucleotide sequence ID" value="NZ_UHJC01000001.1"/>
</dbReference>
<dbReference type="Proteomes" id="UP000255087">
    <property type="component" value="Unassembled WGS sequence"/>
</dbReference>
<dbReference type="EMBL" id="UHJC01000001">
    <property type="protein sequence ID" value="SUP84852.1"/>
    <property type="molecule type" value="Genomic_DNA"/>
</dbReference>
<gene>
    <name evidence="1" type="ORF">NCTC8580_03280</name>
</gene>
<organism evidence="1 2">
    <name type="scientific">Yersinia pseudotuberculosis</name>
    <dbReference type="NCBI Taxonomy" id="633"/>
    <lineage>
        <taxon>Bacteria</taxon>
        <taxon>Pseudomonadati</taxon>
        <taxon>Pseudomonadota</taxon>
        <taxon>Gammaproteobacteria</taxon>
        <taxon>Enterobacterales</taxon>
        <taxon>Yersiniaceae</taxon>
        <taxon>Yersinia</taxon>
    </lineage>
</organism>
<dbReference type="AlphaFoldDB" id="A0A380QB37"/>
<sequence length="267" mass="29761">MKSAILLLEQPAYISILDKPDEGCMAYTYLCLIEWPDGVKRQSYVKMFSMNEGIGVFNEILGYILSKAEELPVAEYAGVLIIPDGLKATVDVAVAPLAFVTSKVNGNSPASYYNVGDAIRFNALFKVLDNWDKLSHTIAFDEWVANQDRNLGNMIIDSHNNVTLIDHSNLPVGLVWGEQDLQVGINPRNVLYDVFRQNPSLPQKTDILGGCKSQSMSFSNAKDEVSYWCDQLLPPELKSSLMPFIEQRANFSRDRLIKRLGLLPGVA</sequence>
<proteinExistence type="predicted"/>
<evidence type="ECO:0008006" key="3">
    <source>
        <dbReference type="Google" id="ProtNLM"/>
    </source>
</evidence>
<accession>A0A380QB37</accession>